<dbReference type="SUPFAM" id="SSF63887">
    <property type="entry name" value="P-domain of calnexin/calreticulin"/>
    <property type="match status" value="1"/>
</dbReference>
<feature type="region of interest" description="Disordered" evidence="25">
    <location>
        <begin position="540"/>
        <end position="607"/>
    </location>
</feature>
<keyword evidence="13" id="KW-0832">Ubl conjugation</keyword>
<dbReference type="PANTHER" id="PTHR11073:SF11">
    <property type="entry name" value="CALNEXIN"/>
    <property type="match status" value="1"/>
</dbReference>
<protein>
    <recommendedName>
        <fullName evidence="23">Calnexin</fullName>
    </recommendedName>
</protein>
<evidence type="ECO:0000256" key="12">
    <source>
        <dbReference type="ARBA" id="ARBA00022837"/>
    </source>
</evidence>
<evidence type="ECO:0000256" key="7">
    <source>
        <dbReference type="ARBA" id="ARBA00022723"/>
    </source>
</evidence>
<evidence type="ECO:0000256" key="16">
    <source>
        <dbReference type="ARBA" id="ARBA00023128"/>
    </source>
</evidence>
<keyword evidence="11 24" id="KW-0256">Endoplasmic reticulum</keyword>
<evidence type="ECO:0000256" key="24">
    <source>
        <dbReference type="RuleBase" id="RU362126"/>
    </source>
</evidence>
<dbReference type="InterPro" id="IPR001580">
    <property type="entry name" value="Calret/calnex"/>
</dbReference>
<keyword evidence="10" id="KW-0677">Repeat</keyword>
<evidence type="ECO:0000256" key="13">
    <source>
        <dbReference type="ARBA" id="ARBA00022843"/>
    </source>
</evidence>
<dbReference type="InterPro" id="IPR009033">
    <property type="entry name" value="Calreticulin/calnexin_P_dom_sf"/>
</dbReference>
<evidence type="ECO:0000313" key="28">
    <source>
        <dbReference type="Proteomes" id="UP001345963"/>
    </source>
</evidence>
<keyword evidence="6 24" id="KW-0812">Transmembrane</keyword>
<feature type="compositionally biased region" description="Acidic residues" evidence="25">
    <location>
        <begin position="60"/>
        <end position="74"/>
    </location>
</feature>
<feature type="chain" id="PRO_5045805412" description="Calnexin" evidence="26">
    <location>
        <begin position="38"/>
        <end position="688"/>
    </location>
</feature>
<feature type="compositionally biased region" description="Basic and acidic residues" evidence="25">
    <location>
        <begin position="565"/>
        <end position="577"/>
    </location>
</feature>
<accession>A0ABU7CER6</accession>
<comment type="function">
    <text evidence="22">Calcium-binding protein that interacts with newly synthesized monoglucosylated glycoproteins in the endoplasmic reticulum. It may act in assisting protein assembly and/or in the retention within the ER of unassembled protein subunits. It seems to play a major role in the quality control apparatus of the ER by the retention of incorrectly folded proteins. Associated with partial T-cell antigen receptor complexes that escape the ER of immature thymocytes, it may function as a signaling complex regulating thymocyte maturation. Additionally it may play a role in receptor-mediated endocytosis at the synapse.</text>
</comment>
<evidence type="ECO:0000256" key="17">
    <source>
        <dbReference type="ARBA" id="ARBA00023136"/>
    </source>
</evidence>
<evidence type="ECO:0000256" key="3">
    <source>
        <dbReference type="ARBA" id="ARBA00004583"/>
    </source>
</evidence>
<comment type="subcellular location">
    <subcellularLocation>
        <location evidence="1">Endoplasmic reticulum membrane</location>
        <topology evidence="1">Single-pass type I membrane protein</topology>
    </subcellularLocation>
    <subcellularLocation>
        <location evidence="2">Melanosome membrane</location>
        <topology evidence="2">Single-pass type I membrane protein</topology>
    </subcellularLocation>
    <subcellularLocation>
        <location evidence="3">Mitochondrion membrane</location>
        <topology evidence="3">Single-pass type I membrane protein</topology>
    </subcellularLocation>
</comment>
<feature type="compositionally biased region" description="Low complexity" evidence="25">
    <location>
        <begin position="75"/>
        <end position="86"/>
    </location>
</feature>
<feature type="region of interest" description="Disordered" evidence="25">
    <location>
        <begin position="60"/>
        <end position="89"/>
    </location>
</feature>
<evidence type="ECO:0000256" key="5">
    <source>
        <dbReference type="ARBA" id="ARBA00022553"/>
    </source>
</evidence>
<feature type="compositionally biased region" description="Basic and acidic residues" evidence="25">
    <location>
        <begin position="593"/>
        <end position="606"/>
    </location>
</feature>
<evidence type="ECO:0000256" key="11">
    <source>
        <dbReference type="ARBA" id="ARBA00022824"/>
    </source>
</evidence>
<keyword evidence="7" id="KW-0479">Metal-binding</keyword>
<keyword evidence="20 24" id="KW-0143">Chaperone</keyword>
<evidence type="ECO:0000256" key="20">
    <source>
        <dbReference type="ARBA" id="ARBA00023186"/>
    </source>
</evidence>
<dbReference type="PRINTS" id="PR00626">
    <property type="entry name" value="CALRETICULIN"/>
</dbReference>
<comment type="similarity">
    <text evidence="4 24">Belongs to the calreticulin family.</text>
</comment>
<evidence type="ECO:0000256" key="14">
    <source>
        <dbReference type="ARBA" id="ARBA00022989"/>
    </source>
</evidence>
<gene>
    <name evidence="27" type="ORF">ATANTOWER_001034</name>
</gene>
<evidence type="ECO:0000256" key="15">
    <source>
        <dbReference type="ARBA" id="ARBA00022990"/>
    </source>
</evidence>
<evidence type="ECO:0000256" key="8">
    <source>
        <dbReference type="ARBA" id="ARBA00022729"/>
    </source>
</evidence>
<dbReference type="PANTHER" id="PTHR11073">
    <property type="entry name" value="CALRETICULIN AND CALNEXIN"/>
    <property type="match status" value="1"/>
</dbReference>
<keyword evidence="16" id="KW-0496">Mitochondrion</keyword>
<keyword evidence="14 24" id="KW-1133">Transmembrane helix</keyword>
<feature type="compositionally biased region" description="Low complexity" evidence="25">
    <location>
        <begin position="660"/>
        <end position="677"/>
    </location>
</feature>
<comment type="caution">
    <text evidence="27">The sequence shown here is derived from an EMBL/GenBank/DDBJ whole genome shotgun (WGS) entry which is preliminary data.</text>
</comment>
<evidence type="ECO:0000256" key="6">
    <source>
        <dbReference type="ARBA" id="ARBA00022692"/>
    </source>
</evidence>
<sequence length="688" mass="77700">FPGGHIAELETMHQKFLLFILLGAGLLCLSLAPVSQAQDQDEDMEVDVEDDLDLGLAGTEDDEEEELEGDEQDEAPPASKTPAAPKVTYRAPEPMGEHFFAESFDRGTLDGWVLSKAKKDDADEEIAKYDGNWAVEEMKDSKLPGDKGLVLKSRAKHHAISAQLLRPFTFDTMPLIIQYEVNFQSGIDCGGAYIKLLTETPELDLDQFVDKTPYTIMFGPDKCGEDYKLHFIFRHKNPKTGEYEEKHAKKPDADLRSYFTDKKTHLYTLVVNNDNSFEVLVDQTVVNSGNLLKDMTPPVNPPAEIEDPDDHKPEDWDERPKIQDPDAVKPEDWDEDAPAQIPDEDAVKPDGWLDNEPEYVGDPDALKPDDWDEDMDGEWEAPQIPNPACESAPGCGPWKRPMIDNPNYKGKWKPSMIDNPNYQGIWKPRKIPNPNYFEDLQPFRMMPFSALGLELWSMTSDIFFDNFFITNDRNTADRWTADGWGLKKAAEGAAEPGLAAQMLNAAEERPWLWIVYVLTVALPLVLIVVFCCTGKDKKKSPAAEYKKTDEPQPDVKEEEEEEGGEEKTEEAKNSSEDKSDEEVAAAEEEDGEKEATTDEKEDDILRRSPRSRKISNFSVFLLLKRSVVQTERQEAQKNTWMFESAATGRLFLLLYPAPASFSTSSPPPGQQVTQTQPYFKRIKGTKEK</sequence>
<keyword evidence="12" id="KW-0106">Calcium</keyword>
<dbReference type="Gene3D" id="2.60.120.200">
    <property type="match status" value="1"/>
</dbReference>
<dbReference type="Pfam" id="PF00262">
    <property type="entry name" value="Calreticulin"/>
    <property type="match status" value="1"/>
</dbReference>
<keyword evidence="19" id="KW-1015">Disulfide bond</keyword>
<keyword evidence="15" id="KW-0007">Acetylation</keyword>
<keyword evidence="8 26" id="KW-0732">Signal</keyword>
<feature type="transmembrane region" description="Helical" evidence="24">
    <location>
        <begin position="511"/>
        <end position="532"/>
    </location>
</feature>
<evidence type="ECO:0000256" key="1">
    <source>
        <dbReference type="ARBA" id="ARBA00004115"/>
    </source>
</evidence>
<evidence type="ECO:0000256" key="23">
    <source>
        <dbReference type="ARBA" id="ARBA00040224"/>
    </source>
</evidence>
<evidence type="ECO:0000256" key="4">
    <source>
        <dbReference type="ARBA" id="ARBA00010983"/>
    </source>
</evidence>
<evidence type="ECO:0000256" key="22">
    <source>
        <dbReference type="ARBA" id="ARBA00037453"/>
    </source>
</evidence>
<evidence type="ECO:0000256" key="18">
    <source>
        <dbReference type="ARBA" id="ARBA00023139"/>
    </source>
</evidence>
<dbReference type="PROSITE" id="PS00805">
    <property type="entry name" value="CALRETICULIN_REPEAT"/>
    <property type="match status" value="1"/>
</dbReference>
<reference evidence="27 28" key="1">
    <citation type="submission" date="2021-07" db="EMBL/GenBank/DDBJ databases">
        <authorList>
            <person name="Palmer J.M."/>
        </authorList>
    </citation>
    <scope>NUCLEOTIDE SEQUENCE [LARGE SCALE GENOMIC DNA]</scope>
    <source>
        <strain evidence="27 28">AT_MEX2019</strain>
        <tissue evidence="27">Muscle</tissue>
    </source>
</reference>
<keyword evidence="18" id="KW-0564">Palmitate</keyword>
<keyword evidence="17 24" id="KW-0472">Membrane</keyword>
<keyword evidence="9" id="KW-0430">Lectin</keyword>
<dbReference type="Proteomes" id="UP001345963">
    <property type="component" value="Unassembled WGS sequence"/>
</dbReference>
<keyword evidence="5" id="KW-0597">Phosphoprotein</keyword>
<dbReference type="EMBL" id="JAHUTI010089614">
    <property type="protein sequence ID" value="MED6261112.1"/>
    <property type="molecule type" value="Genomic_DNA"/>
</dbReference>
<keyword evidence="21" id="KW-0449">Lipoprotein</keyword>
<feature type="compositionally biased region" description="Basic and acidic residues" evidence="25">
    <location>
        <begin position="540"/>
        <end position="555"/>
    </location>
</feature>
<evidence type="ECO:0000313" key="27">
    <source>
        <dbReference type="EMBL" id="MED6261112.1"/>
    </source>
</evidence>
<evidence type="ECO:0000256" key="10">
    <source>
        <dbReference type="ARBA" id="ARBA00022737"/>
    </source>
</evidence>
<dbReference type="InterPro" id="IPR018124">
    <property type="entry name" value="Calret/calnex_CS"/>
</dbReference>
<organism evidence="27 28">
    <name type="scientific">Ataeniobius toweri</name>
    <dbReference type="NCBI Taxonomy" id="208326"/>
    <lineage>
        <taxon>Eukaryota</taxon>
        <taxon>Metazoa</taxon>
        <taxon>Chordata</taxon>
        <taxon>Craniata</taxon>
        <taxon>Vertebrata</taxon>
        <taxon>Euteleostomi</taxon>
        <taxon>Actinopterygii</taxon>
        <taxon>Neopterygii</taxon>
        <taxon>Teleostei</taxon>
        <taxon>Neoteleostei</taxon>
        <taxon>Acanthomorphata</taxon>
        <taxon>Ovalentaria</taxon>
        <taxon>Atherinomorphae</taxon>
        <taxon>Cyprinodontiformes</taxon>
        <taxon>Goodeidae</taxon>
        <taxon>Ataeniobius</taxon>
    </lineage>
</organism>
<name>A0ABU7CER6_9TELE</name>
<dbReference type="PROSITE" id="PS00804">
    <property type="entry name" value="CALRETICULIN_2"/>
    <property type="match status" value="1"/>
</dbReference>
<dbReference type="InterPro" id="IPR013320">
    <property type="entry name" value="ConA-like_dom_sf"/>
</dbReference>
<evidence type="ECO:0000256" key="2">
    <source>
        <dbReference type="ARBA" id="ARBA00004573"/>
    </source>
</evidence>
<dbReference type="Gene3D" id="2.10.250.10">
    <property type="entry name" value="Calreticulin/calnexin, P domain"/>
    <property type="match status" value="1"/>
</dbReference>
<proteinExistence type="inferred from homology"/>
<feature type="region of interest" description="Disordered" evidence="25">
    <location>
        <begin position="290"/>
        <end position="355"/>
    </location>
</feature>
<evidence type="ECO:0000256" key="25">
    <source>
        <dbReference type="SAM" id="MobiDB-lite"/>
    </source>
</evidence>
<feature type="non-terminal residue" evidence="27">
    <location>
        <position position="1"/>
    </location>
</feature>
<dbReference type="SUPFAM" id="SSF49899">
    <property type="entry name" value="Concanavalin A-like lectins/glucanases"/>
    <property type="match status" value="2"/>
</dbReference>
<feature type="signal peptide" evidence="26">
    <location>
        <begin position="1"/>
        <end position="37"/>
    </location>
</feature>
<feature type="compositionally biased region" description="Acidic residues" evidence="25">
    <location>
        <begin position="578"/>
        <end position="592"/>
    </location>
</feature>
<feature type="compositionally biased region" description="Basic and acidic residues" evidence="25">
    <location>
        <begin position="309"/>
        <end position="331"/>
    </location>
</feature>
<keyword evidence="28" id="KW-1185">Reference proteome</keyword>
<evidence type="ECO:0000256" key="26">
    <source>
        <dbReference type="SAM" id="SignalP"/>
    </source>
</evidence>
<evidence type="ECO:0000256" key="21">
    <source>
        <dbReference type="ARBA" id="ARBA00023288"/>
    </source>
</evidence>
<evidence type="ECO:0000256" key="9">
    <source>
        <dbReference type="ARBA" id="ARBA00022734"/>
    </source>
</evidence>
<feature type="region of interest" description="Disordered" evidence="25">
    <location>
        <begin position="660"/>
        <end position="688"/>
    </location>
</feature>
<evidence type="ECO:0000256" key="19">
    <source>
        <dbReference type="ARBA" id="ARBA00023157"/>
    </source>
</evidence>